<proteinExistence type="predicted"/>
<gene>
    <name evidence="1" type="ORF">GCM10010468_47470</name>
</gene>
<comment type="caution">
    <text evidence="1">The sequence shown here is derived from an EMBL/GenBank/DDBJ whole genome shotgun (WGS) entry which is preliminary data.</text>
</comment>
<keyword evidence="2" id="KW-1185">Reference proteome</keyword>
<dbReference type="EMBL" id="BAAAUV010000012">
    <property type="protein sequence ID" value="GAA3221981.1"/>
    <property type="molecule type" value="Genomic_DNA"/>
</dbReference>
<organism evidence="1 2">
    <name type="scientific">Actinocorallia longicatena</name>
    <dbReference type="NCBI Taxonomy" id="111803"/>
    <lineage>
        <taxon>Bacteria</taxon>
        <taxon>Bacillati</taxon>
        <taxon>Actinomycetota</taxon>
        <taxon>Actinomycetes</taxon>
        <taxon>Streptosporangiales</taxon>
        <taxon>Thermomonosporaceae</taxon>
        <taxon>Actinocorallia</taxon>
    </lineage>
</organism>
<name>A0ABP6QE08_9ACTN</name>
<accession>A0ABP6QE08</accession>
<protein>
    <recommendedName>
        <fullName evidence="3">ASCH domain-containing protein</fullName>
    </recommendedName>
</protein>
<evidence type="ECO:0008006" key="3">
    <source>
        <dbReference type="Google" id="ProtNLM"/>
    </source>
</evidence>
<dbReference type="SUPFAM" id="SSF46785">
    <property type="entry name" value="Winged helix' DNA-binding domain"/>
    <property type="match status" value="1"/>
</dbReference>
<dbReference type="InterPro" id="IPR036390">
    <property type="entry name" value="WH_DNA-bd_sf"/>
</dbReference>
<dbReference type="RefSeq" id="WP_344832058.1">
    <property type="nucleotide sequence ID" value="NZ_BAAAUV010000012.1"/>
</dbReference>
<sequence>MLFRREVLEGIAGGRIDRVFRVWREPRVRAGSTQRTWAGIVVIDSVTAVTAEEITEQDALRSGFADRAALLTALSKSTKEGGYHRVMLHLGGSDPRAELAGAADLTGRELAGIRDLLDGVDARSRRGPWTRDVLRLIEERPGLRALDLAAILGREKLPFKADVRRLKELGLTESLETGYRLSPRGRALMDFLRAGPGPG</sequence>
<reference evidence="2" key="1">
    <citation type="journal article" date="2019" name="Int. J. Syst. Evol. Microbiol.">
        <title>The Global Catalogue of Microorganisms (GCM) 10K type strain sequencing project: providing services to taxonomists for standard genome sequencing and annotation.</title>
        <authorList>
            <consortium name="The Broad Institute Genomics Platform"/>
            <consortium name="The Broad Institute Genome Sequencing Center for Infectious Disease"/>
            <person name="Wu L."/>
            <person name="Ma J."/>
        </authorList>
    </citation>
    <scope>NUCLEOTIDE SEQUENCE [LARGE SCALE GENOMIC DNA]</scope>
    <source>
        <strain evidence="2">JCM 9377</strain>
    </source>
</reference>
<dbReference type="Proteomes" id="UP001501237">
    <property type="component" value="Unassembled WGS sequence"/>
</dbReference>
<evidence type="ECO:0000313" key="1">
    <source>
        <dbReference type="EMBL" id="GAA3221981.1"/>
    </source>
</evidence>
<evidence type="ECO:0000313" key="2">
    <source>
        <dbReference type="Proteomes" id="UP001501237"/>
    </source>
</evidence>